<dbReference type="STRING" id="1276920.ADIAG_03230"/>
<dbReference type="EMBL" id="AOCK01000010">
    <property type="protein sequence ID" value="EMQ97435.1"/>
    <property type="molecule type" value="Genomic_DNA"/>
</dbReference>
<sequence>MTADSPTPTNPYLVPLAEDVWAYIQPDGGWMVNNMGFIAGKETVFSVDVTSTEPRTQAYLEAIDQATGKPVSHLLYTHSHPDHCNGASLLPQAEIIAHQMTATELQHPHGVEDHIFTKFEVGSVQMRMPTRTYSDRITLKWGERELQIVHPGQASHSSGDSYLFLPDDSVLFAGDLVFNGGTPFALSGSLSGWIETIGQLQALGARTIVPGHGPVGGPEMLENVREYLEFVLAASHRAVEQGLKPLEAALALDLGKFAQLIDAERIVGNLHRGMAEIQGKDIHFPTVFQQMYEYNGSRPLLTHA</sequence>
<dbReference type="PATRIC" id="fig|1276920.7.peg.3236"/>
<dbReference type="eggNOG" id="COG0491">
    <property type="taxonomic scope" value="Bacteria"/>
</dbReference>
<comment type="caution">
    <text evidence="2">The sequence shown here is derived from an EMBL/GenBank/DDBJ whole genome shotgun (WGS) entry which is preliminary data.</text>
</comment>
<accession>M7MR73</accession>
<dbReference type="InterPro" id="IPR050855">
    <property type="entry name" value="NDM-1-like"/>
</dbReference>
<dbReference type="PANTHER" id="PTHR42951">
    <property type="entry name" value="METALLO-BETA-LACTAMASE DOMAIN-CONTAINING"/>
    <property type="match status" value="1"/>
</dbReference>
<evidence type="ECO:0000259" key="1">
    <source>
        <dbReference type="SMART" id="SM00849"/>
    </source>
</evidence>
<evidence type="ECO:0000313" key="3">
    <source>
        <dbReference type="Proteomes" id="UP000012015"/>
    </source>
</evidence>
<name>M7MR73_9MICC</name>
<dbReference type="InterPro" id="IPR036866">
    <property type="entry name" value="RibonucZ/Hydroxyglut_hydro"/>
</dbReference>
<dbReference type="CDD" id="cd16282">
    <property type="entry name" value="metallo-hydrolase-like_MBL-fold"/>
    <property type="match status" value="1"/>
</dbReference>
<dbReference type="SUPFAM" id="SSF56281">
    <property type="entry name" value="Metallo-hydrolase/oxidoreductase"/>
    <property type="match status" value="1"/>
</dbReference>
<proteinExistence type="predicted"/>
<protein>
    <submittedName>
        <fullName evidence="2">Metallo-beta-lactamase family protein</fullName>
    </submittedName>
</protein>
<organism evidence="2 3">
    <name type="scientific">Paeniglutamicibacter gangotriensis Lz1y</name>
    <dbReference type="NCBI Taxonomy" id="1276920"/>
    <lineage>
        <taxon>Bacteria</taxon>
        <taxon>Bacillati</taxon>
        <taxon>Actinomycetota</taxon>
        <taxon>Actinomycetes</taxon>
        <taxon>Micrococcales</taxon>
        <taxon>Micrococcaceae</taxon>
        <taxon>Paeniglutamicibacter</taxon>
    </lineage>
</organism>
<dbReference type="RefSeq" id="WP_007272397.1">
    <property type="nucleotide sequence ID" value="NZ_AOCK01000010.1"/>
</dbReference>
<evidence type="ECO:0000313" key="2">
    <source>
        <dbReference type="EMBL" id="EMQ97435.1"/>
    </source>
</evidence>
<dbReference type="PANTHER" id="PTHR42951:SF4">
    <property type="entry name" value="ACYL-COENZYME A THIOESTERASE MBLAC2"/>
    <property type="match status" value="1"/>
</dbReference>
<dbReference type="Proteomes" id="UP000012015">
    <property type="component" value="Unassembled WGS sequence"/>
</dbReference>
<dbReference type="InterPro" id="IPR001279">
    <property type="entry name" value="Metallo-B-lactamas"/>
</dbReference>
<dbReference type="AlphaFoldDB" id="M7MR73"/>
<dbReference type="Gene3D" id="3.60.15.10">
    <property type="entry name" value="Ribonuclease Z/Hydroxyacylglutathione hydrolase-like"/>
    <property type="match status" value="1"/>
</dbReference>
<feature type="domain" description="Metallo-beta-lactamase" evidence="1">
    <location>
        <begin position="32"/>
        <end position="212"/>
    </location>
</feature>
<gene>
    <name evidence="2" type="ORF">ADIAG_03230</name>
</gene>
<dbReference type="Pfam" id="PF00753">
    <property type="entry name" value="Lactamase_B"/>
    <property type="match status" value="1"/>
</dbReference>
<keyword evidence="3" id="KW-1185">Reference proteome</keyword>
<dbReference type="SMART" id="SM00849">
    <property type="entry name" value="Lactamase_B"/>
    <property type="match status" value="1"/>
</dbReference>
<reference evidence="2 3" key="1">
    <citation type="journal article" date="2013" name="Genome Announc.">
        <title>Draft Genome Sequence of Arthrobacter gangotriensis Strain Lz1yT, Isolated from a Penguin Rookery Soil Sample Collected in Antarctica, near the Indian Station Dakshin Gangotri.</title>
        <authorList>
            <person name="Shivaji S."/>
            <person name="Ara S."/>
            <person name="Bandi S."/>
            <person name="Singh A."/>
            <person name="Kumar Pinnaka A."/>
        </authorList>
    </citation>
    <scope>NUCLEOTIDE SEQUENCE [LARGE SCALE GENOMIC DNA]</scope>
    <source>
        <strain evidence="2 3">Lz1y</strain>
    </source>
</reference>